<dbReference type="HAMAP" id="MF_00382">
    <property type="entry name" value="Ribosomal_bL20"/>
    <property type="match status" value="1"/>
</dbReference>
<organism evidence="6">
    <name type="scientific">marine metagenome</name>
    <dbReference type="NCBI Taxonomy" id="408172"/>
    <lineage>
        <taxon>unclassified sequences</taxon>
        <taxon>metagenomes</taxon>
        <taxon>ecological metagenomes</taxon>
    </lineage>
</organism>
<dbReference type="Pfam" id="PF00453">
    <property type="entry name" value="Ribosomal_L20"/>
    <property type="match status" value="1"/>
</dbReference>
<dbReference type="Gene3D" id="6.10.160.10">
    <property type="match status" value="1"/>
</dbReference>
<dbReference type="GO" id="GO:0003735">
    <property type="term" value="F:structural constituent of ribosome"/>
    <property type="evidence" value="ECO:0007669"/>
    <property type="project" value="InterPro"/>
</dbReference>
<evidence type="ECO:0008006" key="7">
    <source>
        <dbReference type="Google" id="ProtNLM"/>
    </source>
</evidence>
<dbReference type="GO" id="GO:0005840">
    <property type="term" value="C:ribosome"/>
    <property type="evidence" value="ECO:0007669"/>
    <property type="project" value="UniProtKB-KW"/>
</dbReference>
<dbReference type="InterPro" id="IPR035566">
    <property type="entry name" value="Ribosomal_protein_bL20_C"/>
</dbReference>
<dbReference type="NCBIfam" id="TIGR01032">
    <property type="entry name" value="rplT_bact"/>
    <property type="match status" value="1"/>
</dbReference>
<evidence type="ECO:0000256" key="4">
    <source>
        <dbReference type="ARBA" id="ARBA00022980"/>
    </source>
</evidence>
<keyword evidence="3" id="KW-0694">RNA-binding</keyword>
<dbReference type="FunFam" id="1.10.1900.20:FF:000001">
    <property type="entry name" value="50S ribosomal protein L20"/>
    <property type="match status" value="1"/>
</dbReference>
<proteinExistence type="inferred from homology"/>
<dbReference type="InterPro" id="IPR005813">
    <property type="entry name" value="Ribosomal_bL20"/>
</dbReference>
<dbReference type="GO" id="GO:1990904">
    <property type="term" value="C:ribonucleoprotein complex"/>
    <property type="evidence" value="ECO:0007669"/>
    <property type="project" value="UniProtKB-KW"/>
</dbReference>
<dbReference type="PANTHER" id="PTHR10986">
    <property type="entry name" value="39S RIBOSOMAL PROTEIN L20"/>
    <property type="match status" value="1"/>
</dbReference>
<evidence type="ECO:0000256" key="5">
    <source>
        <dbReference type="ARBA" id="ARBA00023274"/>
    </source>
</evidence>
<gene>
    <name evidence="6" type="ORF">METZ01_LOCUS261463</name>
</gene>
<dbReference type="InterPro" id="IPR049946">
    <property type="entry name" value="RIBOSOMAL_L20_CS"/>
</dbReference>
<keyword evidence="5" id="KW-0687">Ribonucleoprotein</keyword>
<reference evidence="6" key="1">
    <citation type="submission" date="2018-05" db="EMBL/GenBank/DDBJ databases">
        <authorList>
            <person name="Lanie J.A."/>
            <person name="Ng W.-L."/>
            <person name="Kazmierczak K.M."/>
            <person name="Andrzejewski T.M."/>
            <person name="Davidsen T.M."/>
            <person name="Wayne K.J."/>
            <person name="Tettelin H."/>
            <person name="Glass J.I."/>
            <person name="Rusch D."/>
            <person name="Podicherti R."/>
            <person name="Tsui H.-C.T."/>
            <person name="Winkler M.E."/>
        </authorList>
    </citation>
    <scope>NUCLEOTIDE SEQUENCE</scope>
</reference>
<comment type="similarity">
    <text evidence="1">Belongs to the bacterial ribosomal protein bL20 family.</text>
</comment>
<dbReference type="EMBL" id="UINC01072747">
    <property type="protein sequence ID" value="SVC08609.1"/>
    <property type="molecule type" value="Genomic_DNA"/>
</dbReference>
<dbReference type="GO" id="GO:0006412">
    <property type="term" value="P:translation"/>
    <property type="evidence" value="ECO:0007669"/>
    <property type="project" value="InterPro"/>
</dbReference>
<keyword evidence="2" id="KW-0699">rRNA-binding</keyword>
<evidence type="ECO:0000313" key="6">
    <source>
        <dbReference type="EMBL" id="SVC08609.1"/>
    </source>
</evidence>
<evidence type="ECO:0000256" key="3">
    <source>
        <dbReference type="ARBA" id="ARBA00022884"/>
    </source>
</evidence>
<name>A0A382JAE4_9ZZZZ</name>
<keyword evidence="4" id="KW-0689">Ribosomal protein</keyword>
<dbReference type="CDD" id="cd07026">
    <property type="entry name" value="Ribosomal_L20"/>
    <property type="match status" value="1"/>
</dbReference>
<evidence type="ECO:0000256" key="2">
    <source>
        <dbReference type="ARBA" id="ARBA00022730"/>
    </source>
</evidence>
<dbReference type="Gene3D" id="1.10.1900.20">
    <property type="entry name" value="Ribosomal protein L20"/>
    <property type="match status" value="1"/>
</dbReference>
<dbReference type="PROSITE" id="PS00937">
    <property type="entry name" value="RIBOSOMAL_L20"/>
    <property type="match status" value="1"/>
</dbReference>
<accession>A0A382JAE4</accession>
<dbReference type="SUPFAM" id="SSF74731">
    <property type="entry name" value="Ribosomal protein L20"/>
    <property type="match status" value="1"/>
</dbReference>
<sequence length="117" mass="13371">MPRAKNAVASKARRKKVLKEARGFWGRRNRLFKTAEEAVHRGWAYAYRDRRQRKREFRKLWITRINAAARMNGLTYGTMIHGLKSANVEVDRKALAEIAVNDPTTFAALAEAAKSAL</sequence>
<dbReference type="PRINTS" id="PR00062">
    <property type="entry name" value="RIBOSOMALL20"/>
</dbReference>
<dbReference type="GO" id="GO:0019843">
    <property type="term" value="F:rRNA binding"/>
    <property type="evidence" value="ECO:0007669"/>
    <property type="project" value="UniProtKB-KW"/>
</dbReference>
<evidence type="ECO:0000256" key="1">
    <source>
        <dbReference type="ARBA" id="ARBA00007698"/>
    </source>
</evidence>
<protein>
    <recommendedName>
        <fullName evidence="7">50S ribosomal protein L20</fullName>
    </recommendedName>
</protein>
<dbReference type="AlphaFoldDB" id="A0A382JAE4"/>